<gene>
    <name evidence="11" type="ORF">IAA97_03600</name>
</gene>
<evidence type="ECO:0000256" key="6">
    <source>
        <dbReference type="ARBA" id="ARBA00022946"/>
    </source>
</evidence>
<evidence type="ECO:0000256" key="3">
    <source>
        <dbReference type="ARBA" id="ARBA00022679"/>
    </source>
</evidence>
<evidence type="ECO:0000313" key="11">
    <source>
        <dbReference type="EMBL" id="MBO8436045.1"/>
    </source>
</evidence>
<evidence type="ECO:0000259" key="10">
    <source>
        <dbReference type="PROSITE" id="PS51686"/>
    </source>
</evidence>
<evidence type="ECO:0000256" key="5">
    <source>
        <dbReference type="ARBA" id="ARBA00022884"/>
    </source>
</evidence>
<dbReference type="InterPro" id="IPR049560">
    <property type="entry name" value="MeTrfase_RsmB-F_NOP2_cat"/>
</dbReference>
<feature type="active site" description="Nucleophile" evidence="9">
    <location>
        <position position="169"/>
    </location>
</feature>
<feature type="binding site" evidence="9">
    <location>
        <begin position="43"/>
        <end position="49"/>
    </location>
    <ligand>
        <name>S-adenosyl-L-methionine</name>
        <dbReference type="ChEBI" id="CHEBI:59789"/>
    </ligand>
</feature>
<feature type="domain" description="SAM-dependent MTase RsmB/NOP-type" evidence="10">
    <location>
        <begin position="1"/>
        <end position="229"/>
    </location>
</feature>
<keyword evidence="5 9" id="KW-0694">RNA-binding</keyword>
<evidence type="ECO:0000256" key="9">
    <source>
        <dbReference type="PROSITE-ProRule" id="PRU01023"/>
    </source>
</evidence>
<dbReference type="PANTHER" id="PTHR22808:SF3">
    <property type="entry name" value="5-METHYLCYTOSINE RRNA METHYLTRANSFERASE NSUN4"/>
    <property type="match status" value="1"/>
</dbReference>
<evidence type="ECO:0000256" key="7">
    <source>
        <dbReference type="ARBA" id="ARBA00042050"/>
    </source>
</evidence>
<accession>A0A9D9E1A6</accession>
<dbReference type="InterPro" id="IPR001678">
    <property type="entry name" value="MeTrfase_RsmB-F_NOP2_dom"/>
</dbReference>
<reference evidence="11" key="2">
    <citation type="journal article" date="2021" name="PeerJ">
        <title>Extensive microbial diversity within the chicken gut microbiome revealed by metagenomics and culture.</title>
        <authorList>
            <person name="Gilroy R."/>
            <person name="Ravi A."/>
            <person name="Getino M."/>
            <person name="Pursley I."/>
            <person name="Horton D.L."/>
            <person name="Alikhan N.F."/>
            <person name="Baker D."/>
            <person name="Gharbi K."/>
            <person name="Hall N."/>
            <person name="Watson M."/>
            <person name="Adriaenssens E.M."/>
            <person name="Foster-Nyarko E."/>
            <person name="Jarju S."/>
            <person name="Secka A."/>
            <person name="Antonio M."/>
            <person name="Oren A."/>
            <person name="Chaudhuri R.R."/>
            <person name="La Ragione R."/>
            <person name="Hildebrand F."/>
            <person name="Pallen M.J."/>
        </authorList>
    </citation>
    <scope>NUCLEOTIDE SEQUENCE</scope>
    <source>
        <strain evidence="11">7293</strain>
    </source>
</reference>
<evidence type="ECO:0000256" key="4">
    <source>
        <dbReference type="ARBA" id="ARBA00022691"/>
    </source>
</evidence>
<dbReference type="PANTHER" id="PTHR22808">
    <property type="entry name" value="NCL1 YEAST -RELATED NOL1/NOP2/FMU SUN DOMAIN-CONTAINING"/>
    <property type="match status" value="1"/>
</dbReference>
<dbReference type="PRINTS" id="PR02008">
    <property type="entry name" value="RCMTFAMILY"/>
</dbReference>
<dbReference type="Proteomes" id="UP000823615">
    <property type="component" value="Unassembled WGS sequence"/>
</dbReference>
<dbReference type="InterPro" id="IPR029063">
    <property type="entry name" value="SAM-dependent_MTases_sf"/>
</dbReference>
<organism evidence="11 12">
    <name type="scientific">Candidatus Ornithospirochaeta stercoripullorum</name>
    <dbReference type="NCBI Taxonomy" id="2840899"/>
    <lineage>
        <taxon>Bacteria</taxon>
        <taxon>Pseudomonadati</taxon>
        <taxon>Spirochaetota</taxon>
        <taxon>Spirochaetia</taxon>
        <taxon>Spirochaetales</taxon>
        <taxon>Spirochaetaceae</taxon>
        <taxon>Spirochaetaceae incertae sedis</taxon>
        <taxon>Candidatus Ornithospirochaeta</taxon>
    </lineage>
</organism>
<proteinExistence type="inferred from homology"/>
<feature type="binding site" evidence="9">
    <location>
        <position position="116"/>
    </location>
    <ligand>
        <name>S-adenosyl-L-methionine</name>
        <dbReference type="ChEBI" id="CHEBI:59789"/>
    </ligand>
</feature>
<dbReference type="InterPro" id="IPR023267">
    <property type="entry name" value="RCMT"/>
</dbReference>
<sequence length="229" mass="25778">MLSEEEDKTTLPDLIQPYYMDRTSIETAYLLPLKEGDSVLDMCAAPGGKTIVLLSRMEGKCSLVSNDRSSERRERMRRAVTECLPSSLLSSWKVTGHDASKWGLYEKEAYDAILLDAPCSSERHVMQSHEHLMQWSPSRPKRLQALQYTMLNSAMMALKRGGCLLYSTCSINRLEDDAIIRRFMTKHPGEAIEVPIALEFGEKLDYGSLVLPDKSGGRGPMYAALLRKL</sequence>
<dbReference type="Gene3D" id="3.40.50.150">
    <property type="entry name" value="Vaccinia Virus protein VP39"/>
    <property type="match status" value="1"/>
</dbReference>
<keyword evidence="3 9" id="KW-0808">Transferase</keyword>
<name>A0A9D9E1A6_9SPIO</name>
<feature type="binding site" evidence="9">
    <location>
        <position position="67"/>
    </location>
    <ligand>
        <name>S-adenosyl-L-methionine</name>
        <dbReference type="ChEBI" id="CHEBI:59789"/>
    </ligand>
</feature>
<dbReference type="AlphaFoldDB" id="A0A9D9E1A6"/>
<evidence type="ECO:0000313" key="12">
    <source>
        <dbReference type="Proteomes" id="UP000823615"/>
    </source>
</evidence>
<dbReference type="EMBL" id="JADIMT010000049">
    <property type="protein sequence ID" value="MBO8436045.1"/>
    <property type="molecule type" value="Genomic_DNA"/>
</dbReference>
<feature type="binding site" evidence="9">
    <location>
        <position position="98"/>
    </location>
    <ligand>
        <name>S-adenosyl-L-methionine</name>
        <dbReference type="ChEBI" id="CHEBI:59789"/>
    </ligand>
</feature>
<dbReference type="GO" id="GO:0003723">
    <property type="term" value="F:RNA binding"/>
    <property type="evidence" value="ECO:0007669"/>
    <property type="project" value="UniProtKB-UniRule"/>
</dbReference>
<dbReference type="GO" id="GO:0008173">
    <property type="term" value="F:RNA methyltransferase activity"/>
    <property type="evidence" value="ECO:0007669"/>
    <property type="project" value="InterPro"/>
</dbReference>
<dbReference type="Pfam" id="PF01189">
    <property type="entry name" value="Methyltr_RsmB-F"/>
    <property type="match status" value="1"/>
</dbReference>
<keyword evidence="4 9" id="KW-0949">S-adenosyl-L-methionine</keyword>
<dbReference type="PROSITE" id="PS51686">
    <property type="entry name" value="SAM_MT_RSMB_NOP"/>
    <property type="match status" value="1"/>
</dbReference>
<evidence type="ECO:0000256" key="1">
    <source>
        <dbReference type="ARBA" id="ARBA00022552"/>
    </source>
</evidence>
<comment type="similarity">
    <text evidence="9">Belongs to the class I-like SAM-binding methyltransferase superfamily. RsmB/NOP family.</text>
</comment>
<keyword evidence="6" id="KW-0809">Transit peptide</keyword>
<comment type="caution">
    <text evidence="11">The sequence shown here is derived from an EMBL/GenBank/DDBJ whole genome shotgun (WGS) entry which is preliminary data.</text>
</comment>
<keyword evidence="1" id="KW-0698">rRNA processing</keyword>
<evidence type="ECO:0000256" key="8">
    <source>
        <dbReference type="ARBA" id="ARBA00049302"/>
    </source>
</evidence>
<protein>
    <recommendedName>
        <fullName evidence="7">NOL1/NOP2/Sun domain family member 4</fullName>
    </recommendedName>
</protein>
<dbReference type="SUPFAM" id="SSF53335">
    <property type="entry name" value="S-adenosyl-L-methionine-dependent methyltransferases"/>
    <property type="match status" value="1"/>
</dbReference>
<evidence type="ECO:0000256" key="2">
    <source>
        <dbReference type="ARBA" id="ARBA00022603"/>
    </source>
</evidence>
<comment type="catalytic activity">
    <reaction evidence="8">
        <text>a cytidine in rRNA + S-adenosyl-L-methionine = a 5-methylcytidine in rRNA + S-adenosyl-L-homocysteine + H(+)</text>
        <dbReference type="Rhea" id="RHEA:61484"/>
        <dbReference type="Rhea" id="RHEA-COMP:15836"/>
        <dbReference type="Rhea" id="RHEA-COMP:15837"/>
        <dbReference type="ChEBI" id="CHEBI:15378"/>
        <dbReference type="ChEBI" id="CHEBI:57856"/>
        <dbReference type="ChEBI" id="CHEBI:59789"/>
        <dbReference type="ChEBI" id="CHEBI:74483"/>
        <dbReference type="ChEBI" id="CHEBI:82748"/>
    </reaction>
</comment>
<keyword evidence="2 9" id="KW-0489">Methyltransferase</keyword>
<reference evidence="11" key="1">
    <citation type="submission" date="2020-10" db="EMBL/GenBank/DDBJ databases">
        <authorList>
            <person name="Gilroy R."/>
        </authorList>
    </citation>
    <scope>NUCLEOTIDE SEQUENCE</scope>
    <source>
        <strain evidence="11">7293</strain>
    </source>
</reference>
<dbReference type="GO" id="GO:0031167">
    <property type="term" value="P:rRNA methylation"/>
    <property type="evidence" value="ECO:0007669"/>
    <property type="project" value="TreeGrafter"/>
</dbReference>